<proteinExistence type="predicted"/>
<evidence type="ECO:0000313" key="1">
    <source>
        <dbReference type="EMBL" id="MBB5284388.1"/>
    </source>
</evidence>
<reference evidence="1 2" key="1">
    <citation type="submission" date="2020-08" db="EMBL/GenBank/DDBJ databases">
        <title>Genomic Encyclopedia of Type Strains, Phase IV (KMG-IV): sequencing the most valuable type-strain genomes for metagenomic binning, comparative biology and taxonomic classification.</title>
        <authorList>
            <person name="Goeker M."/>
        </authorList>
    </citation>
    <scope>NUCLEOTIDE SEQUENCE [LARGE SCALE GENOMIC DNA]</scope>
    <source>
        <strain evidence="1 2">DSM 105074</strain>
    </source>
</reference>
<dbReference type="EMBL" id="JACHGF010000003">
    <property type="protein sequence ID" value="MBB5284388.1"/>
    <property type="molecule type" value="Genomic_DNA"/>
</dbReference>
<evidence type="ECO:0000313" key="2">
    <source>
        <dbReference type="Proteomes" id="UP000557307"/>
    </source>
</evidence>
<organism evidence="1 2">
    <name type="scientific">Rhabdobacter roseus</name>
    <dbReference type="NCBI Taxonomy" id="1655419"/>
    <lineage>
        <taxon>Bacteria</taxon>
        <taxon>Pseudomonadati</taxon>
        <taxon>Bacteroidota</taxon>
        <taxon>Cytophagia</taxon>
        <taxon>Cytophagales</taxon>
        <taxon>Cytophagaceae</taxon>
        <taxon>Rhabdobacter</taxon>
    </lineage>
</organism>
<comment type="caution">
    <text evidence="1">The sequence shown here is derived from an EMBL/GenBank/DDBJ whole genome shotgun (WGS) entry which is preliminary data.</text>
</comment>
<name>A0A840TW45_9BACT</name>
<dbReference type="AlphaFoldDB" id="A0A840TW45"/>
<accession>A0A840TW45</accession>
<protein>
    <submittedName>
        <fullName evidence="1">Uncharacterized protein</fullName>
    </submittedName>
</protein>
<dbReference type="Proteomes" id="UP000557307">
    <property type="component" value="Unassembled WGS sequence"/>
</dbReference>
<dbReference type="RefSeq" id="WP_246440017.1">
    <property type="nucleotide sequence ID" value="NZ_JACHGF010000003.1"/>
</dbReference>
<gene>
    <name evidence="1" type="ORF">HNQ92_002531</name>
</gene>
<sequence length="201" mass="22407">MNNFTVLRMWVVMIVVAGTWAGCRTNTSSEEETTATPDSVVLSDPAAPDLNSNQSELLQTIVGNSSEGVIRGISFGDRVSKVKASESFEMFEDTIDHVGFTLDTEQLETIDVQYFYAQNKRINKITVDVYLNSDAATRQLWNASKAHFSERYTAPLEDSPRRIVWKKAPVLLTLDNVSDGKDHGLKLTFEPTDKTVLASIR</sequence>
<keyword evidence="2" id="KW-1185">Reference proteome</keyword>